<dbReference type="PANTHER" id="PTHR38342">
    <property type="entry name" value="SLR5037 PROTEIN"/>
    <property type="match status" value="1"/>
</dbReference>
<dbReference type="STRING" id="888061.AXF15_08905"/>
<dbReference type="InterPro" id="IPR005180">
    <property type="entry name" value="DUF302"/>
</dbReference>
<gene>
    <name evidence="2" type="ORF">AXF15_08905</name>
</gene>
<accession>A0A0X8JR41</accession>
<evidence type="ECO:0000313" key="3">
    <source>
        <dbReference type="Proteomes" id="UP000063964"/>
    </source>
</evidence>
<protein>
    <recommendedName>
        <fullName evidence="1">DUF302 domain-containing protein</fullName>
    </recommendedName>
</protein>
<dbReference type="KEGG" id="doa:AXF15_08905"/>
<feature type="domain" description="DUF302" evidence="1">
    <location>
        <begin position="37"/>
        <end position="93"/>
    </location>
</feature>
<keyword evidence="3" id="KW-1185">Reference proteome</keyword>
<name>A0A0X8JR41_9BACT</name>
<dbReference type="CDD" id="cd14797">
    <property type="entry name" value="DUF302"/>
    <property type="match status" value="1"/>
</dbReference>
<reference evidence="3" key="1">
    <citation type="submission" date="2016-02" db="EMBL/GenBank/DDBJ databases">
        <authorList>
            <person name="Holder M.E."/>
            <person name="Ajami N.J."/>
            <person name="Petrosino J.F."/>
        </authorList>
    </citation>
    <scope>NUCLEOTIDE SEQUENCE [LARGE SCALE GENOMIC DNA]</scope>
    <source>
        <strain evidence="3">DSM 12838</strain>
    </source>
</reference>
<evidence type="ECO:0000259" key="1">
    <source>
        <dbReference type="Pfam" id="PF03625"/>
    </source>
</evidence>
<dbReference type="PANTHER" id="PTHR38342:SF2">
    <property type="entry name" value="INNER MEMBRANE OR EXPORTED"/>
    <property type="match status" value="1"/>
</dbReference>
<organism evidence="2 3">
    <name type="scientific">Desulfomicrobium orale DSM 12838</name>
    <dbReference type="NCBI Taxonomy" id="888061"/>
    <lineage>
        <taxon>Bacteria</taxon>
        <taxon>Pseudomonadati</taxon>
        <taxon>Thermodesulfobacteriota</taxon>
        <taxon>Desulfovibrionia</taxon>
        <taxon>Desulfovibrionales</taxon>
        <taxon>Desulfomicrobiaceae</taxon>
        <taxon>Desulfomicrobium</taxon>
    </lineage>
</organism>
<dbReference type="SUPFAM" id="SSF103247">
    <property type="entry name" value="TT1751-like"/>
    <property type="match status" value="1"/>
</dbReference>
<dbReference type="EMBL" id="CP014230">
    <property type="protein sequence ID" value="AMD93207.1"/>
    <property type="molecule type" value="Genomic_DNA"/>
</dbReference>
<dbReference type="InterPro" id="IPR035923">
    <property type="entry name" value="TT1751-like_sf"/>
</dbReference>
<sequence length="128" mass="13963">MKDFPPHSRSYGRSVSDMHAALLSRLAEMHIPVFCTIDHAENARGAGLEMPETRVVILGNPVVGTPLMQAAPDIALDLPLRILIRETSSGCELLYTPSAALADRYHLDPSRPELLKISAFLENLCGSL</sequence>
<dbReference type="AlphaFoldDB" id="A0A0X8JR41"/>
<dbReference type="OrthoDB" id="9799367at2"/>
<proteinExistence type="predicted"/>
<evidence type="ECO:0000313" key="2">
    <source>
        <dbReference type="EMBL" id="AMD93207.1"/>
    </source>
</evidence>
<dbReference type="Pfam" id="PF03625">
    <property type="entry name" value="DUF302"/>
    <property type="match status" value="1"/>
</dbReference>
<dbReference type="Gene3D" id="3.30.310.70">
    <property type="entry name" value="TT1751-like domain"/>
    <property type="match status" value="1"/>
</dbReference>
<dbReference type="Proteomes" id="UP000063964">
    <property type="component" value="Chromosome"/>
</dbReference>